<gene>
    <name evidence="8" type="ORF">SAMN06265173_11625</name>
</gene>
<feature type="transmembrane region" description="Helical" evidence="6">
    <location>
        <begin position="113"/>
        <end position="131"/>
    </location>
</feature>
<dbReference type="OrthoDB" id="7165334at2"/>
<evidence type="ECO:0000313" key="9">
    <source>
        <dbReference type="Proteomes" id="UP000316030"/>
    </source>
</evidence>
<dbReference type="Proteomes" id="UP000316030">
    <property type="component" value="Unassembled WGS sequence"/>
</dbReference>
<dbReference type="Gene3D" id="1.10.3730.20">
    <property type="match status" value="1"/>
</dbReference>
<feature type="transmembrane region" description="Helical" evidence="6">
    <location>
        <begin position="254"/>
        <end position="271"/>
    </location>
</feature>
<organism evidence="8 9">
    <name type="scientific">Thalassovita litoralis</name>
    <dbReference type="NCBI Taxonomy" id="1010611"/>
    <lineage>
        <taxon>Bacteria</taxon>
        <taxon>Pseudomonadati</taxon>
        <taxon>Pseudomonadota</taxon>
        <taxon>Alphaproteobacteria</taxon>
        <taxon>Rhodobacterales</taxon>
        <taxon>Roseobacteraceae</taxon>
        <taxon>Thalassovita</taxon>
    </lineage>
</organism>
<proteinExistence type="inferred from homology"/>
<dbReference type="PANTHER" id="PTHR22911">
    <property type="entry name" value="ACYL-MALONYL CONDENSING ENZYME-RELATED"/>
    <property type="match status" value="1"/>
</dbReference>
<evidence type="ECO:0000313" key="8">
    <source>
        <dbReference type="EMBL" id="SMO82336.1"/>
    </source>
</evidence>
<feature type="transmembrane region" description="Helical" evidence="6">
    <location>
        <begin position="228"/>
        <end position="248"/>
    </location>
</feature>
<feature type="transmembrane region" description="Helical" evidence="6">
    <location>
        <begin position="198"/>
        <end position="216"/>
    </location>
</feature>
<evidence type="ECO:0000256" key="3">
    <source>
        <dbReference type="ARBA" id="ARBA00022692"/>
    </source>
</evidence>
<keyword evidence="4 6" id="KW-1133">Transmembrane helix</keyword>
<evidence type="ECO:0000256" key="6">
    <source>
        <dbReference type="SAM" id="Phobius"/>
    </source>
</evidence>
<evidence type="ECO:0000256" key="5">
    <source>
        <dbReference type="ARBA" id="ARBA00023136"/>
    </source>
</evidence>
<evidence type="ECO:0000259" key="7">
    <source>
        <dbReference type="Pfam" id="PF00892"/>
    </source>
</evidence>
<dbReference type="PANTHER" id="PTHR22911:SF6">
    <property type="entry name" value="SOLUTE CARRIER FAMILY 35 MEMBER G1"/>
    <property type="match status" value="1"/>
</dbReference>
<keyword evidence="5 6" id="KW-0472">Membrane</keyword>
<feature type="domain" description="EamA" evidence="7">
    <location>
        <begin position="1"/>
        <end position="128"/>
    </location>
</feature>
<dbReference type="InterPro" id="IPR037185">
    <property type="entry name" value="EmrE-like"/>
</dbReference>
<reference evidence="8 9" key="1">
    <citation type="submission" date="2017-05" db="EMBL/GenBank/DDBJ databases">
        <authorList>
            <person name="Varghese N."/>
            <person name="Submissions S."/>
        </authorList>
    </citation>
    <scope>NUCLEOTIDE SEQUENCE [LARGE SCALE GENOMIC DNA]</scope>
    <source>
        <strain evidence="8 9">DSM 29506</strain>
    </source>
</reference>
<dbReference type="InterPro" id="IPR000620">
    <property type="entry name" value="EamA_dom"/>
</dbReference>
<accession>A0A521EEI0</accession>
<feature type="transmembrane region" description="Helical" evidence="6">
    <location>
        <begin position="65"/>
        <end position="83"/>
    </location>
</feature>
<feature type="transmembrane region" description="Helical" evidence="6">
    <location>
        <begin position="137"/>
        <end position="155"/>
    </location>
</feature>
<feature type="transmembrane region" description="Helical" evidence="6">
    <location>
        <begin position="167"/>
        <end position="186"/>
    </location>
</feature>
<sequence>MVLAMAAFAIEDVLYKSASQIFPAGLSLILFGGIGTVLFAGLSLSRRERILHPAMLSKPLLIRTGFELGGRLFYALALALTPLASTSAILQATPLVVALGAVFVFGETVGWRRWLAMAVGFGGVLLILRPAPGSFEPASIFAVLGMIGFAGRDLATRASPATMSMAQLGTLGFGVVTSAGIVLALVSGDTLQIPPVPVVLRLAGAAIVGVVAYGALTQAMRCGEIGFVAPFRYTRLVFALILAVVIFAERPDQLTLIGGAVIVGSGLYSLLRQQRKAG</sequence>
<dbReference type="EMBL" id="FXTO01000016">
    <property type="protein sequence ID" value="SMO82336.1"/>
    <property type="molecule type" value="Genomic_DNA"/>
</dbReference>
<evidence type="ECO:0000256" key="2">
    <source>
        <dbReference type="ARBA" id="ARBA00009853"/>
    </source>
</evidence>
<dbReference type="Pfam" id="PF00892">
    <property type="entry name" value="EamA"/>
    <property type="match status" value="2"/>
</dbReference>
<comment type="subcellular location">
    <subcellularLocation>
        <location evidence="1">Membrane</location>
        <topology evidence="1">Multi-pass membrane protein</topology>
    </subcellularLocation>
</comment>
<evidence type="ECO:0000256" key="1">
    <source>
        <dbReference type="ARBA" id="ARBA00004141"/>
    </source>
</evidence>
<dbReference type="AlphaFoldDB" id="A0A521EEI0"/>
<name>A0A521EEI0_9RHOB</name>
<comment type="similarity">
    <text evidence="2">Belongs to the drug/metabolite transporter (DMT) superfamily. 10 TMS drug/metabolite exporter (DME) (TC 2.A.7.3) family.</text>
</comment>
<dbReference type="SUPFAM" id="SSF103481">
    <property type="entry name" value="Multidrug resistance efflux transporter EmrE"/>
    <property type="match status" value="2"/>
</dbReference>
<keyword evidence="9" id="KW-1185">Reference proteome</keyword>
<evidence type="ECO:0000256" key="4">
    <source>
        <dbReference type="ARBA" id="ARBA00022989"/>
    </source>
</evidence>
<feature type="domain" description="EamA" evidence="7">
    <location>
        <begin position="139"/>
        <end position="265"/>
    </location>
</feature>
<keyword evidence="3 6" id="KW-0812">Transmembrane</keyword>
<feature type="transmembrane region" description="Helical" evidence="6">
    <location>
        <begin position="20"/>
        <end position="44"/>
    </location>
</feature>
<dbReference type="GO" id="GO:0016020">
    <property type="term" value="C:membrane"/>
    <property type="evidence" value="ECO:0007669"/>
    <property type="project" value="UniProtKB-SubCell"/>
</dbReference>
<protein>
    <submittedName>
        <fullName evidence="8">EamA-like transporter family protein</fullName>
    </submittedName>
</protein>